<keyword evidence="3" id="KW-1185">Reference proteome</keyword>
<reference evidence="2" key="1">
    <citation type="submission" date="2020-10" db="EMBL/GenBank/DDBJ databases">
        <title>Unveiling of a novel bifunctional photoreceptor, Dualchrome1, isolated from a cosmopolitan green alga.</title>
        <authorList>
            <person name="Suzuki S."/>
            <person name="Kawachi M."/>
        </authorList>
    </citation>
    <scope>NUCLEOTIDE SEQUENCE</scope>
    <source>
        <strain evidence="2">NIES 2893</strain>
    </source>
</reference>
<dbReference type="Proteomes" id="UP000660262">
    <property type="component" value="Unassembled WGS sequence"/>
</dbReference>
<comment type="caution">
    <text evidence="2">The sequence shown here is derived from an EMBL/GenBank/DDBJ whole genome shotgun (WGS) entry which is preliminary data.</text>
</comment>
<feature type="compositionally biased region" description="Basic residues" evidence="1">
    <location>
        <begin position="154"/>
        <end position="165"/>
    </location>
</feature>
<gene>
    <name evidence="2" type="ORF">PPROV_000934600</name>
</gene>
<name>A0A830HV66_9CHLO</name>
<dbReference type="AlphaFoldDB" id="A0A830HV66"/>
<evidence type="ECO:0000256" key="1">
    <source>
        <dbReference type="SAM" id="MobiDB-lite"/>
    </source>
</evidence>
<organism evidence="2 3">
    <name type="scientific">Pycnococcus provasolii</name>
    <dbReference type="NCBI Taxonomy" id="41880"/>
    <lineage>
        <taxon>Eukaryota</taxon>
        <taxon>Viridiplantae</taxon>
        <taxon>Chlorophyta</taxon>
        <taxon>Pseudoscourfieldiophyceae</taxon>
        <taxon>Pseudoscourfieldiales</taxon>
        <taxon>Pycnococcaceae</taxon>
        <taxon>Pycnococcus</taxon>
    </lineage>
</organism>
<evidence type="ECO:0000313" key="3">
    <source>
        <dbReference type="Proteomes" id="UP000660262"/>
    </source>
</evidence>
<evidence type="ECO:0000313" key="2">
    <source>
        <dbReference type="EMBL" id="GHP10615.1"/>
    </source>
</evidence>
<proteinExistence type="predicted"/>
<dbReference type="EMBL" id="BNJQ01000030">
    <property type="protein sequence ID" value="GHP10615.1"/>
    <property type="molecule type" value="Genomic_DNA"/>
</dbReference>
<sequence>MRSVIHPGTRAGTPSVDIIMRPLFADAILARSSFTPTTGPDLDTLNRRPACNFASHGQRHDDAMERLVAHAMERLAIFTAQTLNSAARTLERLIEFTANRRLAACDGVVLADFFAAQPPSAHASKPSIAFLHRHANLQSRRSPKFRAQAAGCLKGKKCKKPHKQQRHGERAELEVRTWRTHPY</sequence>
<feature type="region of interest" description="Disordered" evidence="1">
    <location>
        <begin position="154"/>
        <end position="173"/>
    </location>
</feature>
<protein>
    <submittedName>
        <fullName evidence="2">Uncharacterized protein</fullName>
    </submittedName>
</protein>
<accession>A0A830HV66</accession>